<dbReference type="GO" id="GO:0005730">
    <property type="term" value="C:nucleolus"/>
    <property type="evidence" value="ECO:0007669"/>
    <property type="project" value="TreeGrafter"/>
</dbReference>
<organism evidence="7 8">
    <name type="scientific">Ambrosiozyma monospora</name>
    <name type="common">Yeast</name>
    <name type="synonym">Endomycopsis monosporus</name>
    <dbReference type="NCBI Taxonomy" id="43982"/>
    <lineage>
        <taxon>Eukaryota</taxon>
        <taxon>Fungi</taxon>
        <taxon>Dikarya</taxon>
        <taxon>Ascomycota</taxon>
        <taxon>Saccharomycotina</taxon>
        <taxon>Pichiomycetes</taxon>
        <taxon>Pichiales</taxon>
        <taxon>Pichiaceae</taxon>
        <taxon>Ambrosiozyma</taxon>
    </lineage>
</organism>
<evidence type="ECO:0000259" key="6">
    <source>
        <dbReference type="Pfam" id="PF22600"/>
    </source>
</evidence>
<dbReference type="PANTHER" id="PTHR23092">
    <property type="entry name" value="POLY(A) RNA POLYMERASE"/>
    <property type="match status" value="1"/>
</dbReference>
<dbReference type="Pfam" id="PF22600">
    <property type="entry name" value="MTPAP-like_central"/>
    <property type="match status" value="1"/>
</dbReference>
<evidence type="ECO:0000256" key="1">
    <source>
        <dbReference type="ARBA" id="ARBA00008593"/>
    </source>
</evidence>
<dbReference type="InterPro" id="IPR054708">
    <property type="entry name" value="MTPAP-like_central"/>
</dbReference>
<dbReference type="GO" id="GO:0046872">
    <property type="term" value="F:metal ion binding"/>
    <property type="evidence" value="ECO:0007669"/>
    <property type="project" value="UniProtKB-KW"/>
</dbReference>
<dbReference type="Gene3D" id="1.10.1410.10">
    <property type="match status" value="1"/>
</dbReference>
<feature type="domain" description="Poly(A) RNA polymerase mitochondrial-like central palm" evidence="6">
    <location>
        <begin position="40"/>
        <end position="174"/>
    </location>
</feature>
<proteinExistence type="inferred from homology"/>
<evidence type="ECO:0000256" key="3">
    <source>
        <dbReference type="ARBA" id="ARBA00022723"/>
    </source>
</evidence>
<dbReference type="OrthoDB" id="273917at2759"/>
<keyword evidence="8" id="KW-1185">Reference proteome</keyword>
<feature type="domain" description="PAP-associated" evidence="5">
    <location>
        <begin position="235"/>
        <end position="295"/>
    </location>
</feature>
<keyword evidence="3" id="KW-0479">Metal-binding</keyword>
<evidence type="ECO:0000313" key="7">
    <source>
        <dbReference type="EMBL" id="GMG35950.1"/>
    </source>
</evidence>
<evidence type="ECO:0000259" key="5">
    <source>
        <dbReference type="Pfam" id="PF03828"/>
    </source>
</evidence>
<dbReference type="SUPFAM" id="SSF81301">
    <property type="entry name" value="Nucleotidyltransferase"/>
    <property type="match status" value="1"/>
</dbReference>
<evidence type="ECO:0000256" key="2">
    <source>
        <dbReference type="ARBA" id="ARBA00012388"/>
    </source>
</evidence>
<dbReference type="EMBL" id="BSXU01002270">
    <property type="protein sequence ID" value="GMG35950.1"/>
    <property type="molecule type" value="Genomic_DNA"/>
</dbReference>
<dbReference type="SUPFAM" id="SSF81631">
    <property type="entry name" value="PAP/OAS1 substrate-binding domain"/>
    <property type="match status" value="1"/>
</dbReference>
<evidence type="ECO:0000256" key="4">
    <source>
        <dbReference type="ARBA" id="ARBA00022842"/>
    </source>
</evidence>
<dbReference type="Gene3D" id="3.30.460.10">
    <property type="entry name" value="Beta Polymerase, domain 2"/>
    <property type="match status" value="1"/>
</dbReference>
<keyword evidence="4" id="KW-0460">Magnesium</keyword>
<dbReference type="EC" id="2.7.7.19" evidence="2"/>
<sequence>MGNKTKRTTHHQRGLAKAKTVEDKYHALNHGYNSKVFNQLTEEIKEYVNVIAPLSTELEARNRIYRQLNEQVKMLWPGAEAHCFGSFATGLFLPESDMDVCILSTTSNHRYKTPEMITELASHLQNCGFYYDVVAVIETRVPIIKLCDKESGIPIDISFERTDGLRSARLIVSWVDSTPSFKELLLVLKMFLYSRNLHKVRYGGLGGYSTACLIYAFLKIHGQSIAKNGKPTECLGKLLLEFFKFYGPGFPYLETAIVFDRAVGSPSFTCKTSLSFANGIELSRLTIQDPNDFTNNLGASSFSLAPLMSSFGIAYEFLVNHCYQQRNRTKAFSIIGSLLRCEDIFEKRSECEGCDSEVANDAYEWLIDHSLERISLYDCPAQIQSLS</sequence>
<reference evidence="7" key="1">
    <citation type="submission" date="2023-04" db="EMBL/GenBank/DDBJ databases">
        <title>Ambrosiozyma monospora NBRC 1965.</title>
        <authorList>
            <person name="Ichikawa N."/>
            <person name="Sato H."/>
            <person name="Tonouchi N."/>
        </authorList>
    </citation>
    <scope>NUCLEOTIDE SEQUENCE</scope>
    <source>
        <strain evidence="7">NBRC 1965</strain>
    </source>
</reference>
<dbReference type="GO" id="GO:0010605">
    <property type="term" value="P:negative regulation of macromolecule metabolic process"/>
    <property type="evidence" value="ECO:0007669"/>
    <property type="project" value="UniProtKB-ARBA"/>
</dbReference>
<dbReference type="GO" id="GO:0031123">
    <property type="term" value="P:RNA 3'-end processing"/>
    <property type="evidence" value="ECO:0007669"/>
    <property type="project" value="TreeGrafter"/>
</dbReference>
<dbReference type="GO" id="GO:0031499">
    <property type="term" value="C:TRAMP complex"/>
    <property type="evidence" value="ECO:0007669"/>
    <property type="project" value="TreeGrafter"/>
</dbReference>
<gene>
    <name evidence="7" type="ORF">Amon01_000460300</name>
</gene>
<dbReference type="PANTHER" id="PTHR23092:SF15">
    <property type="entry name" value="INACTIVE NON-CANONICAL POLY(A) RNA POLYMERASE PROTEIN TRF4-2-RELATED"/>
    <property type="match status" value="1"/>
</dbReference>
<dbReference type="InterPro" id="IPR002058">
    <property type="entry name" value="PAP_assoc"/>
</dbReference>
<dbReference type="InterPro" id="IPR045862">
    <property type="entry name" value="Trf4-like"/>
</dbReference>
<protein>
    <recommendedName>
        <fullName evidence="2">polynucleotide adenylyltransferase</fullName>
        <ecNumber evidence="2">2.7.7.19</ecNumber>
    </recommendedName>
</protein>
<evidence type="ECO:0000313" key="8">
    <source>
        <dbReference type="Proteomes" id="UP001165063"/>
    </source>
</evidence>
<dbReference type="GO" id="GO:1990817">
    <property type="term" value="F:poly(A) RNA polymerase activity"/>
    <property type="evidence" value="ECO:0007669"/>
    <property type="project" value="UniProtKB-EC"/>
</dbReference>
<comment type="similarity">
    <text evidence="1">Belongs to the DNA polymerase type-B-like family.</text>
</comment>
<comment type="caution">
    <text evidence="7">The sequence shown here is derived from an EMBL/GenBank/DDBJ whole genome shotgun (WGS) entry which is preliminary data.</text>
</comment>
<dbReference type="Proteomes" id="UP001165063">
    <property type="component" value="Unassembled WGS sequence"/>
</dbReference>
<dbReference type="AlphaFoldDB" id="A0A9W6Z0L5"/>
<dbReference type="InterPro" id="IPR043519">
    <property type="entry name" value="NT_sf"/>
</dbReference>
<dbReference type="GO" id="GO:0043634">
    <property type="term" value="P:polyadenylation-dependent ncRNA catabolic process"/>
    <property type="evidence" value="ECO:0007669"/>
    <property type="project" value="TreeGrafter"/>
</dbReference>
<dbReference type="Pfam" id="PF03828">
    <property type="entry name" value="PAP_assoc"/>
    <property type="match status" value="1"/>
</dbReference>
<accession>A0A9W6Z0L5</accession>
<name>A0A9W6Z0L5_AMBMO</name>
<dbReference type="CDD" id="cd05402">
    <property type="entry name" value="NT_PAP_TUTase"/>
    <property type="match status" value="1"/>
</dbReference>
<dbReference type="GO" id="GO:0003729">
    <property type="term" value="F:mRNA binding"/>
    <property type="evidence" value="ECO:0007669"/>
    <property type="project" value="TreeGrafter"/>
</dbReference>